<dbReference type="RefSeq" id="WP_145068632.1">
    <property type="nucleotide sequence ID" value="NZ_CP036287.1"/>
</dbReference>
<name>A0A518BQ27_9BACT</name>
<proteinExistence type="predicted"/>
<keyword evidence="3" id="KW-1185">Reference proteome</keyword>
<evidence type="ECO:0000256" key="1">
    <source>
        <dbReference type="SAM" id="MobiDB-lite"/>
    </source>
</evidence>
<feature type="region of interest" description="Disordered" evidence="1">
    <location>
        <begin position="42"/>
        <end position="66"/>
    </location>
</feature>
<gene>
    <name evidence="2" type="ORF">Pla133_41840</name>
</gene>
<evidence type="ECO:0000313" key="3">
    <source>
        <dbReference type="Proteomes" id="UP000316921"/>
    </source>
</evidence>
<protein>
    <submittedName>
        <fullName evidence="2">Uncharacterized protein</fullName>
    </submittedName>
</protein>
<sequence length="548" mass="61335">MDHHHATGDTNSPRRAAARLLACVTLGLPILAGSATSQAGLASAGDRVDGRPSTLQGLDQDNVLAPPAVPAEPVTQLRMRDGRIVWGWILEHDPDALTVQRLDHGGQVVLPWGYLDPRQEGELKDLFGYVDLSDQEVMVTASRIPLRTGEELVGMMTSRSDQYIEVKNANGLLQVPVTNLAGTILQEQVPARQIYTRDELYELEARRYASAILTGGSEAAKAHFELARYCERIFDFRRAHLHYMAIAEVDPTFEHPDLEASLARAARRAEAQEQADMLDEIDRLRARDLYPAAVELLGRFPQLYPDSPLTEDLIDLQKSVLRDRERDMVSEVEDRWHNAVLRVARDKGRETNYEAVLAWMEEGMTQEVVARVTEDLQRFETDVSPERIRELWGERAARRNKRATYGAGTWLLGREGARAGLETTEDDKSTTDPRSEERKKIEDRIQRYLRNQEVASAGGGAEEGKDPQLFWQNWTGASRAQWIVSFYAEQSGDMTVTRATVRPCRECGGVGYHEHANMGGSGSGNNSTRLIECPLCAGVAVTRRVSYR</sequence>
<dbReference type="KEGG" id="pbap:Pla133_41840"/>
<reference evidence="2 3" key="1">
    <citation type="submission" date="2019-02" db="EMBL/GenBank/DDBJ databases">
        <title>Deep-cultivation of Planctomycetes and their phenomic and genomic characterization uncovers novel biology.</title>
        <authorList>
            <person name="Wiegand S."/>
            <person name="Jogler M."/>
            <person name="Boedeker C."/>
            <person name="Pinto D."/>
            <person name="Vollmers J."/>
            <person name="Rivas-Marin E."/>
            <person name="Kohn T."/>
            <person name="Peeters S.H."/>
            <person name="Heuer A."/>
            <person name="Rast P."/>
            <person name="Oberbeckmann S."/>
            <person name="Bunk B."/>
            <person name="Jeske O."/>
            <person name="Meyerdierks A."/>
            <person name="Storesund J.E."/>
            <person name="Kallscheuer N."/>
            <person name="Luecker S."/>
            <person name="Lage O.M."/>
            <person name="Pohl T."/>
            <person name="Merkel B.J."/>
            <person name="Hornburger P."/>
            <person name="Mueller R.-W."/>
            <person name="Bruemmer F."/>
            <person name="Labrenz M."/>
            <person name="Spormann A.M."/>
            <person name="Op den Camp H."/>
            <person name="Overmann J."/>
            <person name="Amann R."/>
            <person name="Jetten M.S.M."/>
            <person name="Mascher T."/>
            <person name="Medema M.H."/>
            <person name="Devos D.P."/>
            <person name="Kaster A.-K."/>
            <person name="Ovreas L."/>
            <person name="Rohde M."/>
            <person name="Galperin M.Y."/>
            <person name="Jogler C."/>
        </authorList>
    </citation>
    <scope>NUCLEOTIDE SEQUENCE [LARGE SCALE GENOMIC DNA]</scope>
    <source>
        <strain evidence="2 3">Pla133</strain>
    </source>
</reference>
<feature type="region of interest" description="Disordered" evidence="1">
    <location>
        <begin position="421"/>
        <end position="441"/>
    </location>
</feature>
<organism evidence="2 3">
    <name type="scientific">Engelhardtia mirabilis</name>
    <dbReference type="NCBI Taxonomy" id="2528011"/>
    <lineage>
        <taxon>Bacteria</taxon>
        <taxon>Pseudomonadati</taxon>
        <taxon>Planctomycetota</taxon>
        <taxon>Planctomycetia</taxon>
        <taxon>Planctomycetia incertae sedis</taxon>
        <taxon>Engelhardtia</taxon>
    </lineage>
</organism>
<dbReference type="EMBL" id="CP036287">
    <property type="protein sequence ID" value="QDU69068.1"/>
    <property type="molecule type" value="Genomic_DNA"/>
</dbReference>
<accession>A0A518BQ27</accession>
<feature type="compositionally biased region" description="Basic and acidic residues" evidence="1">
    <location>
        <begin position="426"/>
        <end position="441"/>
    </location>
</feature>
<dbReference type="AlphaFoldDB" id="A0A518BQ27"/>
<dbReference type="Proteomes" id="UP000316921">
    <property type="component" value="Chromosome"/>
</dbReference>
<evidence type="ECO:0000313" key="2">
    <source>
        <dbReference type="EMBL" id="QDU69068.1"/>
    </source>
</evidence>